<dbReference type="AlphaFoldDB" id="A0AAF0CVP0"/>
<name>A0AAF0CVP0_9ENTE</name>
<dbReference type="EMBL" id="CP110232">
    <property type="protein sequence ID" value="WEG73567.1"/>
    <property type="molecule type" value="Genomic_DNA"/>
</dbReference>
<feature type="compositionally biased region" description="Basic and acidic residues" evidence="1">
    <location>
        <begin position="64"/>
        <end position="171"/>
    </location>
</feature>
<protein>
    <recommendedName>
        <fullName evidence="4">WxL domain-containing protein</fullName>
    </recommendedName>
</protein>
<dbReference type="InterPro" id="IPR013320">
    <property type="entry name" value="ConA-like_dom_sf"/>
</dbReference>
<sequence>MKFNKIKMLITLGILGSQSIVFSGTECLAQESVNKATDFYEVKEELNSFDALKKDNESVELSSETEKKVENKKVVSEEQITSKKTDDTKEAQVSKKTDDTQEAQVSKKTDDTQEVQVSKKTDDPKETQVSKKTDDTQEAQVSKKTDDTQEVQVSKKTDDTQEIQVSKKTDDTQEVQVSNETDDPKETQVSKKTDDPKEEQVSNETDDTQEAQVSKKTAKTKETQVSKKTDDPKEEQVSSETEDSQEEQATKHTDEVKKQTNTPKKIENNINKGIKPKEGYTIGDDIPALIDIFGNKIEDVQPIKDLFNPPNIIQHTVKNGKKDLNHQPNHGTQGEIGYNGKVLQLTDAKLTPDGGTSTSIWSTQFVSLDKPFSYESYIYLGKRSNPNHDIADGITFTLQADENGKNAEDQGMEGAWYAANGNLEGGYLGVNGYIGDISSTSTPALKRRINNSISFEFDTHLNPRNTNDKGSVDNDVISYLGPKPYKYNIMGSHMAFVKGYGYEMNGKDPVHEDLSFPKADLGDGKWHKIKFSWEPETKNSGKIIMETDIQVTYVKRDNKPESENPSIDNGGLSSKQEMYISDLDSVFNFSAENGEHEVAWGYTGATGGMSASSAIAVTKLPDDPEVNEKLAIKKRKADDEEYTADIQVANKEKLTLKVNNIVEDKEENIKVKKWENVTTSLRLPTGVTLDKESSQARIYKYKEGSNKKEEAGTANVSLVEEEGEEIAKVSVEGSVNGNDGYEPNQEIELDLVVEDMAKLEDGNKNMITGLAEGKNGVTKSEKPVYLELLDRQPVTVNYVYNNGSDDEYLPEEIVKSKTYTPEGEQESALVPTNLLENHFNYIENDLGLKEINDKGELTIPFNQKEQVVNLRYDGMTWLSSLEGGLSFKGKMQVEPQTLDQLTDHINMQVESTELEPNWQLKVSGTPFESEDERLPEGDNGLILNINNKVVSDKSLELFDEPETSSAKEISIGTPEGLPARLSVGPNSFKWVKPAKNYVTTLTWTLEDKNAESVTTEKQSLPLKEGAEDEQ</sequence>
<feature type="compositionally biased region" description="Basic and acidic residues" evidence="1">
    <location>
        <begin position="248"/>
        <end position="258"/>
    </location>
</feature>
<gene>
    <name evidence="2" type="ORF">OL234_01280</name>
</gene>
<dbReference type="KEGG" id="vie:OL234_01280"/>
<organism evidence="2 3">
    <name type="scientific">Vagococcus intermedius</name>
    <dbReference type="NCBI Taxonomy" id="2991418"/>
    <lineage>
        <taxon>Bacteria</taxon>
        <taxon>Bacillati</taxon>
        <taxon>Bacillota</taxon>
        <taxon>Bacilli</taxon>
        <taxon>Lactobacillales</taxon>
        <taxon>Enterococcaceae</taxon>
        <taxon>Vagococcus</taxon>
    </lineage>
</organism>
<feature type="compositionally biased region" description="Basic and acidic residues" evidence="1">
    <location>
        <begin position="182"/>
        <end position="200"/>
    </location>
</feature>
<dbReference type="RefSeq" id="WP_275469366.1">
    <property type="nucleotide sequence ID" value="NZ_CP110232.1"/>
</dbReference>
<dbReference type="Proteomes" id="UP001179647">
    <property type="component" value="Chromosome"/>
</dbReference>
<reference evidence="2" key="1">
    <citation type="submission" date="2022-10" db="EMBL/GenBank/DDBJ databases">
        <title>Vagococcus sp. isolated from poultry meat.</title>
        <authorList>
            <person name="Johansson P."/>
            <person name="Bjorkroth J."/>
        </authorList>
    </citation>
    <scope>NUCLEOTIDE SEQUENCE</scope>
    <source>
        <strain evidence="2">STAA11</strain>
    </source>
</reference>
<evidence type="ECO:0000256" key="1">
    <source>
        <dbReference type="SAM" id="MobiDB-lite"/>
    </source>
</evidence>
<evidence type="ECO:0000313" key="3">
    <source>
        <dbReference type="Proteomes" id="UP001179647"/>
    </source>
</evidence>
<evidence type="ECO:0008006" key="4">
    <source>
        <dbReference type="Google" id="ProtNLM"/>
    </source>
</evidence>
<evidence type="ECO:0000313" key="2">
    <source>
        <dbReference type="EMBL" id="WEG73567.1"/>
    </source>
</evidence>
<accession>A0AAF0CVP0</accession>
<keyword evidence="3" id="KW-1185">Reference proteome</keyword>
<dbReference type="SUPFAM" id="SSF49899">
    <property type="entry name" value="Concanavalin A-like lectins/glucanases"/>
    <property type="match status" value="1"/>
</dbReference>
<dbReference type="Gene3D" id="2.60.120.200">
    <property type="match status" value="1"/>
</dbReference>
<feature type="region of interest" description="Disordered" evidence="1">
    <location>
        <begin position="1007"/>
        <end position="1030"/>
    </location>
</feature>
<feature type="compositionally biased region" description="Basic and acidic residues" evidence="1">
    <location>
        <begin position="219"/>
        <end position="236"/>
    </location>
</feature>
<feature type="region of interest" description="Disordered" evidence="1">
    <location>
        <begin position="56"/>
        <end position="280"/>
    </location>
</feature>
<proteinExistence type="predicted"/>